<accession>A0A7D9IIL8</accession>
<evidence type="ECO:0000256" key="17">
    <source>
        <dbReference type="ARBA" id="ARBA00048611"/>
    </source>
</evidence>
<evidence type="ECO:0000256" key="12">
    <source>
        <dbReference type="ARBA" id="ARBA00048140"/>
    </source>
</evidence>
<dbReference type="Proteomes" id="UP001152795">
    <property type="component" value="Unassembled WGS sequence"/>
</dbReference>
<dbReference type="PANTHER" id="PTHR44229:SF4">
    <property type="entry name" value="15-HYDROXYPROSTAGLANDIN DEHYDROGENASE [NAD(+)]"/>
    <property type="match status" value="1"/>
</dbReference>
<comment type="caution">
    <text evidence="22">The sequence shown here is derived from an EMBL/GenBank/DDBJ whole genome shotgun (WGS) entry which is preliminary data.</text>
</comment>
<evidence type="ECO:0000256" key="2">
    <source>
        <dbReference type="ARBA" id="ARBA00023002"/>
    </source>
</evidence>
<dbReference type="OrthoDB" id="417891at2759"/>
<evidence type="ECO:0000256" key="16">
    <source>
        <dbReference type="ARBA" id="ARBA00048535"/>
    </source>
</evidence>
<evidence type="ECO:0000256" key="3">
    <source>
        <dbReference type="ARBA" id="ARBA00038968"/>
    </source>
</evidence>
<dbReference type="PRINTS" id="PR00080">
    <property type="entry name" value="SDRFAMILY"/>
</dbReference>
<comment type="function">
    <text evidence="8">Catalyzes the NAD-dependent dehydrogenation (oxidation) of a broad array of hydroxylated polyunsaturated fatty acids (mainly eicosanoids and docosanoids, including prostaglandins, lipoxins and resolvins), yielding their corresponding keto (oxo) metabolites. Decreases the levels of the pro-proliferative prostaglandins such as prostaglandin E2 (whose activity is increased in cancer because of an increase in the expression of cyclooxygenase 2) and generates oxo-fatty acid products that can profoundly influence cell function by abrogating pro-inflammatory cytokine expression. Converts resolvins E1, D1 and D2 to their oxo products, which represents a mode of resolvin inactivation. Resolvin E1 plays important roles during the resolution phase of acute inflammation, while resolvins D1 and D2 have a unique role in obesity-induced adipose inflammation.</text>
</comment>
<comment type="catalytic activity">
    <reaction evidence="13">
        <text>(11R)-hydroxy-(5Z,8Z,12E,14Z)-eicosatetraenoate + NAD(+) = 11-oxo-(5Z,8Z,12E,14Z)-eicosatetraenoate + NADH + H(+)</text>
        <dbReference type="Rhea" id="RHEA:48640"/>
        <dbReference type="ChEBI" id="CHEBI:15378"/>
        <dbReference type="ChEBI" id="CHEBI:57540"/>
        <dbReference type="ChEBI" id="CHEBI:57945"/>
        <dbReference type="ChEBI" id="CHEBI:78836"/>
        <dbReference type="ChEBI" id="CHEBI:90697"/>
    </reaction>
    <physiologicalReaction direction="left-to-right" evidence="13">
        <dbReference type="Rhea" id="RHEA:48641"/>
    </physiologicalReaction>
</comment>
<keyword evidence="23" id="KW-1185">Reference proteome</keyword>
<protein>
    <recommendedName>
        <fullName evidence="5">15-hydroxyprostaglandin dehydrogenase [NAD(+)]</fullName>
        <ecNumber evidence="3">1.1.1.141</ecNumber>
        <ecNumber evidence="4">1.1.1.232</ecNumber>
    </recommendedName>
    <alternativeName>
        <fullName evidence="7">Eicosanoid/docosanoid dehydrogenase [NAD(+)]</fullName>
    </alternativeName>
    <alternativeName>
        <fullName evidence="6">Prostaglandin dehydrogenase 1</fullName>
    </alternativeName>
</protein>
<evidence type="ECO:0000313" key="23">
    <source>
        <dbReference type="Proteomes" id="UP001152795"/>
    </source>
</evidence>
<evidence type="ECO:0000256" key="8">
    <source>
        <dbReference type="ARBA" id="ARBA00045705"/>
    </source>
</evidence>
<evidence type="ECO:0000313" key="22">
    <source>
        <dbReference type="EMBL" id="CAB4009672.1"/>
    </source>
</evidence>
<comment type="catalytic activity">
    <reaction evidence="16">
        <text>lipoxin A4 + NAD(+) = 15-oxo-(5S,6R)-dihydroxy-(7E,9E,11Z,13E)-eicosatetraenoate + NADH + H(+)</text>
        <dbReference type="Rhea" id="RHEA:41572"/>
        <dbReference type="ChEBI" id="CHEBI:15378"/>
        <dbReference type="ChEBI" id="CHEBI:57540"/>
        <dbReference type="ChEBI" id="CHEBI:57945"/>
        <dbReference type="ChEBI" id="CHEBI:67026"/>
        <dbReference type="ChEBI" id="CHEBI:78311"/>
    </reaction>
    <physiologicalReaction direction="left-to-right" evidence="16">
        <dbReference type="Rhea" id="RHEA:41573"/>
    </physiologicalReaction>
</comment>
<evidence type="ECO:0000256" key="9">
    <source>
        <dbReference type="ARBA" id="ARBA00047325"/>
    </source>
</evidence>
<evidence type="ECO:0000256" key="7">
    <source>
        <dbReference type="ARBA" id="ARBA00042026"/>
    </source>
</evidence>
<dbReference type="GO" id="GO:0047034">
    <property type="term" value="F:15-hydroxyicosatetraenoate dehydrogenase activity"/>
    <property type="evidence" value="ECO:0007669"/>
    <property type="project" value="UniProtKB-EC"/>
</dbReference>
<evidence type="ECO:0000256" key="20">
    <source>
        <dbReference type="ARBA" id="ARBA00049151"/>
    </source>
</evidence>
<gene>
    <name evidence="22" type="ORF">PACLA_8A043711</name>
</gene>
<evidence type="ECO:0000256" key="15">
    <source>
        <dbReference type="ARBA" id="ARBA00048393"/>
    </source>
</evidence>
<evidence type="ECO:0000256" key="5">
    <source>
        <dbReference type="ARBA" id="ARBA00040276"/>
    </source>
</evidence>
<comment type="catalytic activity">
    <reaction evidence="9">
        <text>prostaglandin E1 + NAD(+) = 15-oxoprostaglandin E1 + NADH + H(+)</text>
        <dbReference type="Rhea" id="RHEA:16477"/>
        <dbReference type="ChEBI" id="CHEBI:15378"/>
        <dbReference type="ChEBI" id="CHEBI:57397"/>
        <dbReference type="ChEBI" id="CHEBI:57401"/>
        <dbReference type="ChEBI" id="CHEBI:57540"/>
        <dbReference type="ChEBI" id="CHEBI:57945"/>
    </reaction>
    <physiologicalReaction direction="left-to-right" evidence="9">
        <dbReference type="Rhea" id="RHEA:16478"/>
    </physiologicalReaction>
</comment>
<evidence type="ECO:0000256" key="21">
    <source>
        <dbReference type="ARBA" id="ARBA00049188"/>
    </source>
</evidence>
<evidence type="ECO:0000256" key="6">
    <source>
        <dbReference type="ARBA" id="ARBA00041812"/>
    </source>
</evidence>
<evidence type="ECO:0000256" key="1">
    <source>
        <dbReference type="ARBA" id="ARBA00006484"/>
    </source>
</evidence>
<dbReference type="EC" id="1.1.1.141" evidence="3"/>
<dbReference type="EMBL" id="CACRXK020006533">
    <property type="protein sequence ID" value="CAB4009672.1"/>
    <property type="molecule type" value="Genomic_DNA"/>
</dbReference>
<comment type="catalytic activity">
    <reaction evidence="14">
        <text>resolvin D1 + NAD(+) = 17-oxoresolvin D1 + NADH + H(+)</text>
        <dbReference type="Rhea" id="RHEA:50128"/>
        <dbReference type="ChEBI" id="CHEBI:15378"/>
        <dbReference type="ChEBI" id="CHEBI:57540"/>
        <dbReference type="ChEBI" id="CHEBI:57945"/>
        <dbReference type="ChEBI" id="CHEBI:132079"/>
        <dbReference type="ChEBI" id="CHEBI:132081"/>
    </reaction>
    <physiologicalReaction direction="left-to-right" evidence="14">
        <dbReference type="Rhea" id="RHEA:50129"/>
    </physiologicalReaction>
</comment>
<reference evidence="22" key="1">
    <citation type="submission" date="2020-04" db="EMBL/GenBank/DDBJ databases">
        <authorList>
            <person name="Alioto T."/>
            <person name="Alioto T."/>
            <person name="Gomez Garrido J."/>
        </authorList>
    </citation>
    <scope>NUCLEOTIDE SEQUENCE</scope>
    <source>
        <strain evidence="22">A484AB</strain>
    </source>
</reference>
<evidence type="ECO:0000256" key="18">
    <source>
        <dbReference type="ARBA" id="ARBA00048739"/>
    </source>
</evidence>
<comment type="catalytic activity">
    <reaction evidence="17">
        <text>prostaglandin A1 + NAD(+) = 15-oxo-prostaglandin A1 + NADH + H(+)</text>
        <dbReference type="Rhea" id="RHEA:41263"/>
        <dbReference type="ChEBI" id="CHEBI:15378"/>
        <dbReference type="ChEBI" id="CHEBI:57398"/>
        <dbReference type="ChEBI" id="CHEBI:57540"/>
        <dbReference type="ChEBI" id="CHEBI:57945"/>
        <dbReference type="ChEBI" id="CHEBI:85072"/>
    </reaction>
    <physiologicalReaction direction="left-to-right" evidence="17">
        <dbReference type="Rhea" id="RHEA:41264"/>
    </physiologicalReaction>
</comment>
<proteinExistence type="inferred from homology"/>
<evidence type="ECO:0000256" key="11">
    <source>
        <dbReference type="ARBA" id="ARBA00048008"/>
    </source>
</evidence>
<comment type="catalytic activity">
    <reaction evidence="19">
        <text>resolvin D2 + NAD(+) = 16-oxoresolvin D2 + NADH + H(+)</text>
        <dbReference type="Rhea" id="RHEA:53588"/>
        <dbReference type="ChEBI" id="CHEBI:15378"/>
        <dbReference type="ChEBI" id="CHEBI:57540"/>
        <dbReference type="ChEBI" id="CHEBI:57945"/>
        <dbReference type="ChEBI" id="CHEBI:133367"/>
        <dbReference type="ChEBI" id="CHEBI:137498"/>
    </reaction>
    <physiologicalReaction direction="left-to-right" evidence="19">
        <dbReference type="Rhea" id="RHEA:53589"/>
    </physiologicalReaction>
</comment>
<comment type="catalytic activity">
    <reaction evidence="18">
        <text>prostaglandin E2 + NAD(+) = 15-oxoprostaglandin E2 + NADH + H(+)</text>
        <dbReference type="Rhea" id="RHEA:11876"/>
        <dbReference type="ChEBI" id="CHEBI:15378"/>
        <dbReference type="ChEBI" id="CHEBI:57400"/>
        <dbReference type="ChEBI" id="CHEBI:57540"/>
        <dbReference type="ChEBI" id="CHEBI:57945"/>
        <dbReference type="ChEBI" id="CHEBI:606564"/>
        <dbReference type="EC" id="1.1.1.141"/>
    </reaction>
    <physiologicalReaction direction="left-to-right" evidence="18">
        <dbReference type="Rhea" id="RHEA:11877"/>
    </physiologicalReaction>
</comment>
<dbReference type="Gene3D" id="3.40.50.720">
    <property type="entry name" value="NAD(P)-binding Rossmann-like Domain"/>
    <property type="match status" value="1"/>
</dbReference>
<dbReference type="PRINTS" id="PR00081">
    <property type="entry name" value="GDHRDH"/>
</dbReference>
<dbReference type="InterPro" id="IPR036291">
    <property type="entry name" value="NAD(P)-bd_dom_sf"/>
</dbReference>
<evidence type="ECO:0000256" key="10">
    <source>
        <dbReference type="ARBA" id="ARBA00047672"/>
    </source>
</evidence>
<evidence type="ECO:0000256" key="14">
    <source>
        <dbReference type="ARBA" id="ARBA00048170"/>
    </source>
</evidence>
<dbReference type="Pfam" id="PF00106">
    <property type="entry name" value="adh_short"/>
    <property type="match status" value="1"/>
</dbReference>
<dbReference type="AlphaFoldDB" id="A0A7D9IIL8"/>
<dbReference type="GO" id="GO:0016404">
    <property type="term" value="F:15-hydroxyprostaglandin dehydrogenase (NAD+) activity"/>
    <property type="evidence" value="ECO:0007669"/>
    <property type="project" value="UniProtKB-EC"/>
</dbReference>
<evidence type="ECO:0000256" key="13">
    <source>
        <dbReference type="ARBA" id="ARBA00048144"/>
    </source>
</evidence>
<evidence type="ECO:0000256" key="19">
    <source>
        <dbReference type="ARBA" id="ARBA00048921"/>
    </source>
</evidence>
<comment type="catalytic activity">
    <reaction evidence="12">
        <text>15-oxo-(5S,6R)-dihydroxy-(7E,9E,11Z)-eicosatrienoate + NADH + H(+) = (5S,6R,15S)-trihydroxy-(7E,9E,11Z)-eicosatrienoate + NAD(+)</text>
        <dbReference type="Rhea" id="RHEA:41596"/>
        <dbReference type="ChEBI" id="CHEBI:15378"/>
        <dbReference type="ChEBI" id="CHEBI:57540"/>
        <dbReference type="ChEBI" id="CHEBI:57945"/>
        <dbReference type="ChEBI" id="CHEBI:78325"/>
        <dbReference type="ChEBI" id="CHEBI:78329"/>
    </reaction>
    <physiologicalReaction direction="left-to-right" evidence="12">
        <dbReference type="Rhea" id="RHEA:41597"/>
    </physiologicalReaction>
</comment>
<dbReference type="GO" id="GO:0005737">
    <property type="term" value="C:cytoplasm"/>
    <property type="evidence" value="ECO:0007669"/>
    <property type="project" value="TreeGrafter"/>
</dbReference>
<comment type="similarity">
    <text evidence="1">Belongs to the short-chain dehydrogenases/reductases (SDR) family.</text>
</comment>
<dbReference type="SUPFAM" id="SSF51735">
    <property type="entry name" value="NAD(P)-binding Rossmann-fold domains"/>
    <property type="match status" value="1"/>
</dbReference>
<comment type="catalytic activity">
    <reaction evidence="11">
        <text>14-hydroxy-(4Z,7Z,10Z,12E,16Z,19Z)-docosahexaenoate + NAD(+) = 14-oxo-(4Z,7Z,10Z,12E,16Z,19Z)-docosahexaenoate + NADH + H(+)</text>
        <dbReference type="Rhea" id="RHEA:48952"/>
        <dbReference type="ChEBI" id="CHEBI:15378"/>
        <dbReference type="ChEBI" id="CHEBI:57540"/>
        <dbReference type="ChEBI" id="CHEBI:57945"/>
        <dbReference type="ChEBI" id="CHEBI:90866"/>
        <dbReference type="ChEBI" id="CHEBI:90867"/>
    </reaction>
    <physiologicalReaction direction="left-to-right" evidence="11">
        <dbReference type="Rhea" id="RHEA:48953"/>
    </physiologicalReaction>
</comment>
<comment type="catalytic activity">
    <reaction evidence="15">
        <text>resolvin D2 + NAD(+) = 7-oxoresolvin D2 + NADH + H(+)</text>
        <dbReference type="Rhea" id="RHEA:53584"/>
        <dbReference type="ChEBI" id="CHEBI:15378"/>
        <dbReference type="ChEBI" id="CHEBI:57540"/>
        <dbReference type="ChEBI" id="CHEBI:57945"/>
        <dbReference type="ChEBI" id="CHEBI:133367"/>
        <dbReference type="ChEBI" id="CHEBI:137497"/>
    </reaction>
    <physiologicalReaction direction="left-to-right" evidence="15">
        <dbReference type="Rhea" id="RHEA:53585"/>
    </physiologicalReaction>
</comment>
<dbReference type="InterPro" id="IPR002347">
    <property type="entry name" value="SDR_fam"/>
</dbReference>
<sequence length="155" mass="16890">TLTQIAEENGGLDILCNNAGIGPTDDFQKLIDINLTAMIYGTIFAIDLMDTSKGGKGGNVVNMSSIAGLDFFPTPESSYDATKHGIVGFTRSMAQKIIQVGVRLNCICPSAVDTRMLRETFKNADVKEIFDSLGITIQRQVIININNDNTIFRKL</sequence>
<name>A0A7D9IIL8_PARCT</name>
<evidence type="ECO:0000256" key="4">
    <source>
        <dbReference type="ARBA" id="ARBA00039060"/>
    </source>
</evidence>
<feature type="non-terminal residue" evidence="22">
    <location>
        <position position="1"/>
    </location>
</feature>
<comment type="catalytic activity">
    <reaction evidence="10">
        <text>resolvin D1 + NAD(+) = 8-oxoresolvin D1 + NADH + H(+)</text>
        <dbReference type="Rhea" id="RHEA:50124"/>
        <dbReference type="ChEBI" id="CHEBI:15378"/>
        <dbReference type="ChEBI" id="CHEBI:57540"/>
        <dbReference type="ChEBI" id="CHEBI:57945"/>
        <dbReference type="ChEBI" id="CHEBI:132079"/>
        <dbReference type="ChEBI" id="CHEBI:132080"/>
    </reaction>
    <physiologicalReaction direction="left-to-right" evidence="10">
        <dbReference type="Rhea" id="RHEA:50125"/>
    </physiologicalReaction>
</comment>
<comment type="catalytic activity">
    <reaction evidence="20">
        <text>(15S)-hydroxy-(5Z,8Z,11Z,13E)-eicosatetraenoate + NAD(+) = 15-oxo-(5Z,8Z,11Z,13E)-eicosatetraenoate + NADH + H(+)</text>
        <dbReference type="Rhea" id="RHEA:23260"/>
        <dbReference type="ChEBI" id="CHEBI:15378"/>
        <dbReference type="ChEBI" id="CHEBI:57409"/>
        <dbReference type="ChEBI" id="CHEBI:57410"/>
        <dbReference type="ChEBI" id="CHEBI:57540"/>
        <dbReference type="ChEBI" id="CHEBI:57945"/>
        <dbReference type="EC" id="1.1.1.232"/>
    </reaction>
    <physiologicalReaction direction="left-to-right" evidence="20">
        <dbReference type="Rhea" id="RHEA:23261"/>
    </physiologicalReaction>
</comment>
<keyword evidence="2" id="KW-0560">Oxidoreductase</keyword>
<comment type="catalytic activity">
    <reaction evidence="21">
        <text>resolvin E1 + NAD(+) = 18-oxo-resolvin E1 + NADH + H(+)</text>
        <dbReference type="Rhea" id="RHEA:49244"/>
        <dbReference type="ChEBI" id="CHEBI:15378"/>
        <dbReference type="ChEBI" id="CHEBI:57540"/>
        <dbReference type="ChEBI" id="CHEBI:57945"/>
        <dbReference type="ChEBI" id="CHEBI:91000"/>
        <dbReference type="ChEBI" id="CHEBI:91001"/>
    </reaction>
    <physiologicalReaction direction="left-to-right" evidence="21">
        <dbReference type="Rhea" id="RHEA:49245"/>
    </physiologicalReaction>
</comment>
<dbReference type="EC" id="1.1.1.232" evidence="4"/>
<dbReference type="PANTHER" id="PTHR44229">
    <property type="entry name" value="15-HYDROXYPROSTAGLANDIN DEHYDROGENASE [NAD(+)]"/>
    <property type="match status" value="1"/>
</dbReference>
<organism evidence="22 23">
    <name type="scientific">Paramuricea clavata</name>
    <name type="common">Red gorgonian</name>
    <name type="synonym">Violescent sea-whip</name>
    <dbReference type="NCBI Taxonomy" id="317549"/>
    <lineage>
        <taxon>Eukaryota</taxon>
        <taxon>Metazoa</taxon>
        <taxon>Cnidaria</taxon>
        <taxon>Anthozoa</taxon>
        <taxon>Octocorallia</taxon>
        <taxon>Malacalcyonacea</taxon>
        <taxon>Plexauridae</taxon>
        <taxon>Paramuricea</taxon>
    </lineage>
</organism>